<comment type="subcellular location">
    <subcellularLocation>
        <location evidence="1">Cell envelope</location>
    </subcellularLocation>
</comment>
<keyword evidence="4" id="KW-0676">Redox-active center</keyword>
<dbReference type="EMBL" id="DYVS01000073">
    <property type="protein sequence ID" value="HJF69908.1"/>
    <property type="molecule type" value="Genomic_DNA"/>
</dbReference>
<keyword evidence="3" id="KW-1015">Disulfide bond</keyword>
<dbReference type="Gene3D" id="3.40.30.10">
    <property type="entry name" value="Glutaredoxin"/>
    <property type="match status" value="2"/>
</dbReference>
<dbReference type="Pfam" id="PF13905">
    <property type="entry name" value="Thioredoxin_8"/>
    <property type="match status" value="1"/>
</dbReference>
<dbReference type="GO" id="GO:0016491">
    <property type="term" value="F:oxidoreductase activity"/>
    <property type="evidence" value="ECO:0007669"/>
    <property type="project" value="InterPro"/>
</dbReference>
<feature type="domain" description="Thioredoxin" evidence="6">
    <location>
        <begin position="768"/>
        <end position="911"/>
    </location>
</feature>
<evidence type="ECO:0000313" key="7">
    <source>
        <dbReference type="EMBL" id="HJF69908.1"/>
    </source>
</evidence>
<gene>
    <name evidence="7" type="ORF">K8V05_04045</name>
</gene>
<reference evidence="7" key="2">
    <citation type="submission" date="2021-09" db="EMBL/GenBank/DDBJ databases">
        <authorList>
            <person name="Gilroy R."/>
        </authorList>
    </citation>
    <scope>NUCLEOTIDE SEQUENCE</scope>
    <source>
        <strain evidence="7">6966</strain>
    </source>
</reference>
<dbReference type="PANTHER" id="PTHR42852">
    <property type="entry name" value="THIOL:DISULFIDE INTERCHANGE PROTEIN DSBE"/>
    <property type="match status" value="1"/>
</dbReference>
<dbReference type="InterPro" id="IPR017937">
    <property type="entry name" value="Thioredoxin_CS"/>
</dbReference>
<dbReference type="GO" id="GO:0017004">
    <property type="term" value="P:cytochrome complex assembly"/>
    <property type="evidence" value="ECO:0007669"/>
    <property type="project" value="UniProtKB-KW"/>
</dbReference>
<sequence length="911" mass="105660">MKFSLLFILGLFCFSELWAGPGKVVIKGAEENVCIYNSERGRGRKYFVPEKNMKETVILLPEGECENLFYLISGDETSWIRVLPNETVAVDVRKKPWKFSGDSKAINRYLYGWTRKMFFGKPNALTYRVEMMFHQLPGQEKRVPDPKTFYTKEYIEWLDNVGLEAIDDLVKANLKDDLFEEEQERRIYYSWLEMQLQNYQLAKDIVEIPAEAFVFLNEMKFKNTEFLNYPGMDDVLRIYFDMADDCGLIKYDHYNFLQRRAERITNTEIRDYYILQELNNIIRNQWLYQLDKIVASIEGMVVTKEGKEKLVECKKQYQDLLKSEDNQAGKKAVNISFKDVNDREWGLYMFKGKYVLVDVWATWCGPCKYQIPHLMRLEEEFKGRDIVFVSLSADKPADTQKWKDMVQEFGMKGICGIAPDAFNHPFFEKYKVKSIPRFILIDPQGNIVMTKARRPSDPVLKLQLEELLNRYDQEKTTISGEMNGVADGTQVAVTHRVGMMTYPLAQTEVKDGRFELSFILDQSEFINFSCYKAFYATLWARPGDRIVVNKGESLSYRGGEYELNNLLMEINSRYTERWPGYGEKVFDQKRGKLLYNIYTDIRKDIDASTLRPEMKRLLLGYFQGVLLDKMYGMVASSKVFGKGTPRPIVKTGYSNAVLKLELLPELVYYPGWMDGVQELLYARLAAGMIKIEGRGSYVTDMALGLKNEKLREAYIMDQLRMEILRGHLNAIEERIENARSMIESAENRALVAEMPEQVEKALQGFKVTLPGTDLSGFSFENEKGERVALADFKGKYVFIDIWSTGCNPCVGEIPYIKDMEHRFAGKPITWVSISMDLNKKEWLDFLKAKEMKGVQLICDKGFKDPFVKQIVLRGIPRFLLLDKEGKVIDFEALRPSNPVLGELLRLMLDKK</sequence>
<comment type="caution">
    <text evidence="7">The sequence shown here is derived from an EMBL/GenBank/DDBJ whole genome shotgun (WGS) entry which is preliminary data.</text>
</comment>
<evidence type="ECO:0000256" key="2">
    <source>
        <dbReference type="ARBA" id="ARBA00022748"/>
    </source>
</evidence>
<evidence type="ECO:0000256" key="4">
    <source>
        <dbReference type="ARBA" id="ARBA00023284"/>
    </source>
</evidence>
<dbReference type="InterPro" id="IPR012336">
    <property type="entry name" value="Thioredoxin-like_fold"/>
</dbReference>
<dbReference type="PROSITE" id="PS51352">
    <property type="entry name" value="THIOREDOXIN_2"/>
    <property type="match status" value="2"/>
</dbReference>
<dbReference type="SUPFAM" id="SSF52833">
    <property type="entry name" value="Thioredoxin-like"/>
    <property type="match status" value="2"/>
</dbReference>
<dbReference type="Pfam" id="PF08534">
    <property type="entry name" value="Redoxin"/>
    <property type="match status" value="1"/>
</dbReference>
<proteinExistence type="predicted"/>
<dbReference type="InterPro" id="IPR050553">
    <property type="entry name" value="Thioredoxin_ResA/DsbE_sf"/>
</dbReference>
<keyword evidence="2" id="KW-0201">Cytochrome c-type biogenesis</keyword>
<dbReference type="InterPro" id="IPR013766">
    <property type="entry name" value="Thioredoxin_domain"/>
</dbReference>
<dbReference type="AlphaFoldDB" id="A0A921KZ94"/>
<dbReference type="Proteomes" id="UP000742098">
    <property type="component" value="Unassembled WGS sequence"/>
</dbReference>
<dbReference type="GO" id="GO:0030313">
    <property type="term" value="C:cell envelope"/>
    <property type="evidence" value="ECO:0007669"/>
    <property type="project" value="UniProtKB-SubCell"/>
</dbReference>
<name>A0A921KZ94_9BACT</name>
<accession>A0A921KZ94</accession>
<organism evidence="7 8">
    <name type="scientific">Butyricimonas virosa</name>
    <dbReference type="NCBI Taxonomy" id="544645"/>
    <lineage>
        <taxon>Bacteria</taxon>
        <taxon>Pseudomonadati</taxon>
        <taxon>Bacteroidota</taxon>
        <taxon>Bacteroidia</taxon>
        <taxon>Bacteroidales</taxon>
        <taxon>Odoribacteraceae</taxon>
        <taxon>Butyricimonas</taxon>
    </lineage>
</organism>
<dbReference type="PANTHER" id="PTHR42852:SF6">
    <property type="entry name" value="THIOL:DISULFIDE INTERCHANGE PROTEIN DSBE"/>
    <property type="match status" value="1"/>
</dbReference>
<evidence type="ECO:0000256" key="5">
    <source>
        <dbReference type="SAM" id="Coils"/>
    </source>
</evidence>
<keyword evidence="5" id="KW-0175">Coiled coil</keyword>
<protein>
    <submittedName>
        <fullName evidence="7">TlpA family protein disulfide reductase</fullName>
    </submittedName>
</protein>
<feature type="domain" description="Thioredoxin" evidence="6">
    <location>
        <begin position="326"/>
        <end position="476"/>
    </location>
</feature>
<evidence type="ECO:0000256" key="3">
    <source>
        <dbReference type="ARBA" id="ARBA00023157"/>
    </source>
</evidence>
<dbReference type="CDD" id="cd02966">
    <property type="entry name" value="TlpA_like_family"/>
    <property type="match status" value="2"/>
</dbReference>
<dbReference type="InterPro" id="IPR013740">
    <property type="entry name" value="Redoxin"/>
</dbReference>
<evidence type="ECO:0000313" key="8">
    <source>
        <dbReference type="Proteomes" id="UP000742098"/>
    </source>
</evidence>
<dbReference type="PROSITE" id="PS00194">
    <property type="entry name" value="THIOREDOXIN_1"/>
    <property type="match status" value="1"/>
</dbReference>
<evidence type="ECO:0000256" key="1">
    <source>
        <dbReference type="ARBA" id="ARBA00004196"/>
    </source>
</evidence>
<feature type="coiled-coil region" evidence="5">
    <location>
        <begin position="721"/>
        <end position="748"/>
    </location>
</feature>
<evidence type="ECO:0000259" key="6">
    <source>
        <dbReference type="PROSITE" id="PS51352"/>
    </source>
</evidence>
<reference evidence="7" key="1">
    <citation type="journal article" date="2021" name="PeerJ">
        <title>Extensive microbial diversity within the chicken gut microbiome revealed by metagenomics and culture.</title>
        <authorList>
            <person name="Gilroy R."/>
            <person name="Ravi A."/>
            <person name="Getino M."/>
            <person name="Pursley I."/>
            <person name="Horton D.L."/>
            <person name="Alikhan N.F."/>
            <person name="Baker D."/>
            <person name="Gharbi K."/>
            <person name="Hall N."/>
            <person name="Watson M."/>
            <person name="Adriaenssens E.M."/>
            <person name="Foster-Nyarko E."/>
            <person name="Jarju S."/>
            <person name="Secka A."/>
            <person name="Antonio M."/>
            <person name="Oren A."/>
            <person name="Chaudhuri R.R."/>
            <person name="La Ragione R."/>
            <person name="Hildebrand F."/>
            <person name="Pallen M.J."/>
        </authorList>
    </citation>
    <scope>NUCLEOTIDE SEQUENCE</scope>
    <source>
        <strain evidence="7">6966</strain>
    </source>
</reference>
<dbReference type="InterPro" id="IPR036249">
    <property type="entry name" value="Thioredoxin-like_sf"/>
</dbReference>